<dbReference type="PANTHER" id="PTHR47266">
    <property type="entry name" value="ENDONUCLEASE-RELATED"/>
    <property type="match status" value="1"/>
</dbReference>
<dbReference type="OrthoDB" id="911685at2759"/>
<dbReference type="PROSITE" id="PS50994">
    <property type="entry name" value="INTEGRASE"/>
    <property type="match status" value="1"/>
</dbReference>
<dbReference type="Gene3D" id="3.30.70.270">
    <property type="match status" value="1"/>
</dbReference>
<protein>
    <recommendedName>
        <fullName evidence="1">Integrase catalytic domain-containing protein</fullName>
    </recommendedName>
</protein>
<dbReference type="Pfam" id="PF17921">
    <property type="entry name" value="Integrase_H2C2"/>
    <property type="match status" value="1"/>
</dbReference>
<proteinExistence type="predicted"/>
<dbReference type="RefSeq" id="XP_016450720.1">
    <property type="nucleotide sequence ID" value="XM_016595234.1"/>
</dbReference>
<dbReference type="InterPro" id="IPR036397">
    <property type="entry name" value="RNaseH_sf"/>
</dbReference>
<evidence type="ECO:0000259" key="1">
    <source>
        <dbReference type="PROSITE" id="PS50994"/>
    </source>
</evidence>
<dbReference type="SUPFAM" id="SSF56672">
    <property type="entry name" value="DNA/RNA polymerases"/>
    <property type="match status" value="1"/>
</dbReference>
<sequence>MAIFTDLIEEIIEVFMDDFSVVENSFDDCLVNFRRVLQRCIETNLVLNWEKVAFEELKKRLVTTPIIVALDWEQSFELMCDASDYAVGAKESKPRLIRWVLLLQEFDLEIRDRKGIEVADHLSRLVGAEKKVEEEEILETFPNEQLLAMNLEATPWHYGGVRTTVKVLESGFYWPTLFKDAHLWIKECDECQRTGNISRRHEMPMNTIQEVKVFDVWGIDFMGPFVSSYGNKYILVAVDYMSKWVEAAALRTNDAKGLLEKYDVRHKVATPYHPQTSGQMEVSNREIKSVLTKNVNATRTDWVRKLDDALWAYRTTFKTPIGMSPYKLVFGIACHLPVELEHRAWWALRQLNLDIEAAGTSRVMELHELDEFRYHAFESTRLYKERMKMMHDRNII</sequence>
<dbReference type="InterPro" id="IPR012337">
    <property type="entry name" value="RNaseH-like_sf"/>
</dbReference>
<dbReference type="Gene3D" id="1.10.340.70">
    <property type="match status" value="1"/>
</dbReference>
<dbReference type="KEGG" id="nta:107775495"/>
<dbReference type="InterPro" id="IPR041588">
    <property type="entry name" value="Integrase_H2C2"/>
</dbReference>
<organism evidence="2">
    <name type="scientific">Nicotiana tabacum</name>
    <name type="common">Common tobacco</name>
    <dbReference type="NCBI Taxonomy" id="4097"/>
    <lineage>
        <taxon>Eukaryota</taxon>
        <taxon>Viridiplantae</taxon>
        <taxon>Streptophyta</taxon>
        <taxon>Embryophyta</taxon>
        <taxon>Tracheophyta</taxon>
        <taxon>Spermatophyta</taxon>
        <taxon>Magnoliopsida</taxon>
        <taxon>eudicotyledons</taxon>
        <taxon>Gunneridae</taxon>
        <taxon>Pentapetalae</taxon>
        <taxon>asterids</taxon>
        <taxon>lamiids</taxon>
        <taxon>Solanales</taxon>
        <taxon>Solanaceae</taxon>
        <taxon>Nicotianoideae</taxon>
        <taxon>Nicotianeae</taxon>
        <taxon>Nicotiana</taxon>
    </lineage>
</organism>
<dbReference type="SUPFAM" id="SSF53098">
    <property type="entry name" value="Ribonuclease H-like"/>
    <property type="match status" value="1"/>
</dbReference>
<dbReference type="AlphaFoldDB" id="A0A1S3YEU7"/>
<dbReference type="Gene3D" id="3.30.420.10">
    <property type="entry name" value="Ribonuclease H-like superfamily/Ribonuclease H"/>
    <property type="match status" value="2"/>
</dbReference>
<feature type="domain" description="Integrase catalytic" evidence="1">
    <location>
        <begin position="236"/>
        <end position="333"/>
    </location>
</feature>
<dbReference type="PaxDb" id="4097-A0A1S3YEU7"/>
<dbReference type="InterPro" id="IPR043502">
    <property type="entry name" value="DNA/RNA_pol_sf"/>
</dbReference>
<dbReference type="GO" id="GO:0003676">
    <property type="term" value="F:nucleic acid binding"/>
    <property type="evidence" value="ECO:0007669"/>
    <property type="project" value="InterPro"/>
</dbReference>
<dbReference type="GO" id="GO:0015074">
    <property type="term" value="P:DNA integration"/>
    <property type="evidence" value="ECO:0007669"/>
    <property type="project" value="InterPro"/>
</dbReference>
<evidence type="ECO:0000313" key="2">
    <source>
        <dbReference type="RefSeq" id="XP_016450720.1"/>
    </source>
</evidence>
<dbReference type="InterPro" id="IPR052160">
    <property type="entry name" value="Gypsy_RT_Integrase-like"/>
</dbReference>
<reference evidence="2" key="1">
    <citation type="submission" date="2025-08" db="UniProtKB">
        <authorList>
            <consortium name="RefSeq"/>
        </authorList>
    </citation>
    <scope>IDENTIFICATION</scope>
</reference>
<name>A0A1S3YEU7_TOBAC</name>
<accession>A0A1S3YEU7</accession>
<dbReference type="InterPro" id="IPR001584">
    <property type="entry name" value="Integrase_cat-core"/>
</dbReference>
<dbReference type="InterPro" id="IPR043128">
    <property type="entry name" value="Rev_trsase/Diguanyl_cyclase"/>
</dbReference>
<gene>
    <name evidence="2" type="primary">LOC107775495</name>
</gene>